<keyword evidence="1" id="KW-0175">Coiled coil</keyword>
<dbReference type="Proteomes" id="UP000756132">
    <property type="component" value="Chromosome 2"/>
</dbReference>
<dbReference type="RefSeq" id="XP_047757693.1">
    <property type="nucleotide sequence ID" value="XM_047903023.1"/>
</dbReference>
<reference evidence="3" key="1">
    <citation type="submission" date="2021-12" db="EMBL/GenBank/DDBJ databases">
        <authorList>
            <person name="Zaccaron A."/>
            <person name="Stergiopoulos I."/>
        </authorList>
    </citation>
    <scope>NUCLEOTIDE SEQUENCE</scope>
    <source>
        <strain evidence="3">Race5_Kim</strain>
    </source>
</reference>
<dbReference type="GeneID" id="71983753"/>
<feature type="compositionally biased region" description="Basic and acidic residues" evidence="2">
    <location>
        <begin position="53"/>
        <end position="77"/>
    </location>
</feature>
<name>A0A9Q8L9I4_PASFU</name>
<reference evidence="3" key="2">
    <citation type="journal article" date="2022" name="Microb. Genom.">
        <title>A chromosome-scale genome assembly of the tomato pathogen Cladosporium fulvum reveals a compartmentalized genome architecture and the presence of a dispensable chromosome.</title>
        <authorList>
            <person name="Zaccaron A.Z."/>
            <person name="Chen L.H."/>
            <person name="Samaras A."/>
            <person name="Stergiopoulos I."/>
        </authorList>
    </citation>
    <scope>NUCLEOTIDE SEQUENCE</scope>
    <source>
        <strain evidence="3">Race5_Kim</strain>
    </source>
</reference>
<feature type="coiled-coil region" evidence="1">
    <location>
        <begin position="7"/>
        <end position="34"/>
    </location>
</feature>
<proteinExistence type="predicted"/>
<feature type="region of interest" description="Disordered" evidence="2">
    <location>
        <begin position="37"/>
        <end position="77"/>
    </location>
</feature>
<evidence type="ECO:0000313" key="3">
    <source>
        <dbReference type="EMBL" id="UJO13327.1"/>
    </source>
</evidence>
<accession>A0A9Q8L9I4</accession>
<organism evidence="3 4">
    <name type="scientific">Passalora fulva</name>
    <name type="common">Tomato leaf mold</name>
    <name type="synonym">Cladosporium fulvum</name>
    <dbReference type="NCBI Taxonomy" id="5499"/>
    <lineage>
        <taxon>Eukaryota</taxon>
        <taxon>Fungi</taxon>
        <taxon>Dikarya</taxon>
        <taxon>Ascomycota</taxon>
        <taxon>Pezizomycotina</taxon>
        <taxon>Dothideomycetes</taxon>
        <taxon>Dothideomycetidae</taxon>
        <taxon>Mycosphaerellales</taxon>
        <taxon>Mycosphaerellaceae</taxon>
        <taxon>Fulvia</taxon>
    </lineage>
</organism>
<dbReference type="AlphaFoldDB" id="A0A9Q8L9I4"/>
<evidence type="ECO:0000313" key="4">
    <source>
        <dbReference type="Proteomes" id="UP000756132"/>
    </source>
</evidence>
<dbReference type="KEGG" id="ffu:CLAFUR5_03875"/>
<dbReference type="EMBL" id="CP090164">
    <property type="protein sequence ID" value="UJO13327.1"/>
    <property type="molecule type" value="Genomic_DNA"/>
</dbReference>
<protein>
    <submittedName>
        <fullName evidence="3">Uncharacterized protein</fullName>
    </submittedName>
</protein>
<keyword evidence="4" id="KW-1185">Reference proteome</keyword>
<gene>
    <name evidence="3" type="ORF">CLAFUR5_03875</name>
</gene>
<sequence>MASTGLAKAYFEKLQEAERQIFELTETVAERDKQWTELNNSMKTEDGCGSAPSKDDETERDLRAQLNAPEREANHQD</sequence>
<evidence type="ECO:0000256" key="1">
    <source>
        <dbReference type="SAM" id="Coils"/>
    </source>
</evidence>
<evidence type="ECO:0000256" key="2">
    <source>
        <dbReference type="SAM" id="MobiDB-lite"/>
    </source>
</evidence>